<evidence type="ECO:0000313" key="7">
    <source>
        <dbReference type="EMBL" id="GFU18978.1"/>
    </source>
</evidence>
<sequence>MASGRNARHDPDCESPIDYVQIDGLVVLKIIKHCHEEGAGVTDVAQGVLLGLGVDNRLEITNCFPYPRHTDEEDFDEMEYQMEMMRHLRHVNVDHLHVGWYQSTHFGSFYNKPLLESQFNYQSSIEESVVLIYADCMPEQDSNQFLDMGTASVLEKSLQAMMECVDTVSQETNKLTNHQRQVIKQQQAKNQYLQKRAAENNARLAKGEPPLPDDDINKLFKPIPPPSRLDALLVSGQIDSYCKQISQFSTQNLAKLFMTEALYQK</sequence>
<dbReference type="OrthoDB" id="10265695at2759"/>
<comment type="caution">
    <text evidence="7">The sequence shown here is derived from an EMBL/GenBank/DDBJ whole genome shotgun (WGS) entry which is preliminary data.</text>
</comment>
<comment type="function">
    <text evidence="4">Component of the eukaryotic translation initiation factor 3 (eIF-3) complex, which is involved in protein synthesis of a specialized repertoire of mRNAs and, together with other initiation factors, stimulates binding of mRNA and methionyl-tRNAi to the 40S ribosome. The eIF-3 complex specifically targets and initiates translation of a subset of mRNAs involved in cell proliferation.</text>
</comment>
<comment type="subcellular location">
    <subcellularLocation>
        <location evidence="4">Cytoplasm</location>
    </subcellularLocation>
</comment>
<evidence type="ECO:0000259" key="6">
    <source>
        <dbReference type="PROSITE" id="PS50249"/>
    </source>
</evidence>
<dbReference type="SMART" id="SM00232">
    <property type="entry name" value="JAB_MPN"/>
    <property type="match status" value="1"/>
</dbReference>
<dbReference type="PANTHER" id="PTHR10410">
    <property type="entry name" value="EUKARYOTIC TRANSLATION INITIATION FACTOR 3 -RELATED"/>
    <property type="match status" value="1"/>
</dbReference>
<keyword evidence="2 4" id="KW-0396">Initiation factor</keyword>
<evidence type="ECO:0000256" key="4">
    <source>
        <dbReference type="HAMAP-Rule" id="MF_03007"/>
    </source>
</evidence>
<proteinExistence type="inferred from homology"/>
<keyword evidence="3 4" id="KW-0648">Protein biosynthesis</keyword>
<dbReference type="GO" id="GO:0008237">
    <property type="term" value="F:metallopeptidase activity"/>
    <property type="evidence" value="ECO:0007669"/>
    <property type="project" value="InterPro"/>
</dbReference>
<keyword evidence="1 4" id="KW-0963">Cytoplasm</keyword>
<dbReference type="GO" id="GO:0005852">
    <property type="term" value="C:eukaryotic translation initiation factor 3 complex"/>
    <property type="evidence" value="ECO:0007669"/>
    <property type="project" value="UniProtKB-UniRule"/>
</dbReference>
<accession>A0A8X6QK69</accession>
<name>A0A8X6QK69_NEPPI</name>
<dbReference type="GO" id="GO:0033290">
    <property type="term" value="C:eukaryotic 48S preinitiation complex"/>
    <property type="evidence" value="ECO:0007669"/>
    <property type="project" value="UniProtKB-UniRule"/>
</dbReference>
<protein>
    <recommendedName>
        <fullName evidence="4">Eukaryotic translation initiation factor 3 subunit H</fullName>
        <shortName evidence="4">eIF3h</shortName>
    </recommendedName>
</protein>
<evidence type="ECO:0000256" key="3">
    <source>
        <dbReference type="ARBA" id="ARBA00022917"/>
    </source>
</evidence>
<organism evidence="7 8">
    <name type="scientific">Nephila pilipes</name>
    <name type="common">Giant wood spider</name>
    <name type="synonym">Nephila maculata</name>
    <dbReference type="NCBI Taxonomy" id="299642"/>
    <lineage>
        <taxon>Eukaryota</taxon>
        <taxon>Metazoa</taxon>
        <taxon>Ecdysozoa</taxon>
        <taxon>Arthropoda</taxon>
        <taxon>Chelicerata</taxon>
        <taxon>Arachnida</taxon>
        <taxon>Araneae</taxon>
        <taxon>Araneomorphae</taxon>
        <taxon>Entelegynae</taxon>
        <taxon>Araneoidea</taxon>
        <taxon>Nephilidae</taxon>
        <taxon>Nephila</taxon>
    </lineage>
</organism>
<dbReference type="InterPro" id="IPR045810">
    <property type="entry name" value="eIF3h_C"/>
</dbReference>
<dbReference type="Proteomes" id="UP000887013">
    <property type="component" value="Unassembled WGS sequence"/>
</dbReference>
<feature type="region of interest" description="Disordered" evidence="5">
    <location>
        <begin position="201"/>
        <end position="220"/>
    </location>
</feature>
<gene>
    <name evidence="7" type="ORF">NPIL_381661</name>
</gene>
<dbReference type="PROSITE" id="PS50249">
    <property type="entry name" value="MPN"/>
    <property type="match status" value="1"/>
</dbReference>
<comment type="subunit">
    <text evidence="4">Component of the eukaryotic translation initiation factor 3 (eIF-3) complex.</text>
</comment>
<evidence type="ECO:0000313" key="8">
    <source>
        <dbReference type="Proteomes" id="UP000887013"/>
    </source>
</evidence>
<dbReference type="InterPro" id="IPR027524">
    <property type="entry name" value="eIF3h"/>
</dbReference>
<keyword evidence="8" id="KW-1185">Reference proteome</keyword>
<comment type="similarity">
    <text evidence="4">Belongs to the eIF-3 subunit H family.</text>
</comment>
<reference evidence="7" key="1">
    <citation type="submission" date="2020-08" db="EMBL/GenBank/DDBJ databases">
        <title>Multicomponent nature underlies the extraordinary mechanical properties of spider dragline silk.</title>
        <authorList>
            <person name="Kono N."/>
            <person name="Nakamura H."/>
            <person name="Mori M."/>
            <person name="Yoshida Y."/>
            <person name="Ohtoshi R."/>
            <person name="Malay A.D."/>
            <person name="Moran D.A.P."/>
            <person name="Tomita M."/>
            <person name="Numata K."/>
            <person name="Arakawa K."/>
        </authorList>
    </citation>
    <scope>NUCLEOTIDE SEQUENCE</scope>
</reference>
<dbReference type="InterPro" id="IPR050242">
    <property type="entry name" value="JAMM_MPN+_peptidase_M67A"/>
</dbReference>
<dbReference type="GO" id="GO:0001732">
    <property type="term" value="P:formation of cytoplasmic translation initiation complex"/>
    <property type="evidence" value="ECO:0007669"/>
    <property type="project" value="UniProtKB-UniRule"/>
</dbReference>
<evidence type="ECO:0000256" key="1">
    <source>
        <dbReference type="ARBA" id="ARBA00022490"/>
    </source>
</evidence>
<dbReference type="InterPro" id="IPR037518">
    <property type="entry name" value="MPN"/>
</dbReference>
<evidence type="ECO:0000256" key="5">
    <source>
        <dbReference type="SAM" id="MobiDB-lite"/>
    </source>
</evidence>
<dbReference type="Gene3D" id="3.40.140.10">
    <property type="entry name" value="Cytidine Deaminase, domain 2"/>
    <property type="match status" value="1"/>
</dbReference>
<feature type="domain" description="MPN" evidence="6">
    <location>
        <begin position="20"/>
        <end position="154"/>
    </location>
</feature>
<dbReference type="EMBL" id="BMAW01030970">
    <property type="protein sequence ID" value="GFU18978.1"/>
    <property type="molecule type" value="Genomic_DNA"/>
</dbReference>
<dbReference type="InterPro" id="IPR000555">
    <property type="entry name" value="JAMM/MPN+_dom"/>
</dbReference>
<dbReference type="GO" id="GO:0003743">
    <property type="term" value="F:translation initiation factor activity"/>
    <property type="evidence" value="ECO:0007669"/>
    <property type="project" value="UniProtKB-UniRule"/>
</dbReference>
<dbReference type="AlphaFoldDB" id="A0A8X6QK69"/>
<dbReference type="Pfam" id="PF01398">
    <property type="entry name" value="JAB"/>
    <property type="match status" value="1"/>
</dbReference>
<dbReference type="Pfam" id="PF19445">
    <property type="entry name" value="eIF3h_C"/>
    <property type="match status" value="1"/>
</dbReference>
<dbReference type="GO" id="GO:0016282">
    <property type="term" value="C:eukaryotic 43S preinitiation complex"/>
    <property type="evidence" value="ECO:0007669"/>
    <property type="project" value="UniProtKB-UniRule"/>
</dbReference>
<dbReference type="CDD" id="cd08065">
    <property type="entry name" value="MPN_eIF3h"/>
    <property type="match status" value="1"/>
</dbReference>
<dbReference type="HAMAP" id="MF_03007">
    <property type="entry name" value="eIF3h"/>
    <property type="match status" value="1"/>
</dbReference>
<evidence type="ECO:0000256" key="2">
    <source>
        <dbReference type="ARBA" id="ARBA00022540"/>
    </source>
</evidence>